<comment type="caution">
    <text evidence="2">The sequence shown here is derived from an EMBL/GenBank/DDBJ whole genome shotgun (WGS) entry which is preliminary data.</text>
</comment>
<dbReference type="InterPro" id="IPR007278">
    <property type="entry name" value="DUF397"/>
</dbReference>
<dbReference type="RefSeq" id="WP_109279098.1">
    <property type="nucleotide sequence ID" value="NZ_JBFAUK010000029.1"/>
</dbReference>
<reference evidence="2 3" key="1">
    <citation type="submission" date="2024-06" db="EMBL/GenBank/DDBJ databases">
        <title>The Natural Products Discovery Center: Release of the First 8490 Sequenced Strains for Exploring Actinobacteria Biosynthetic Diversity.</title>
        <authorList>
            <person name="Kalkreuter E."/>
            <person name="Kautsar S.A."/>
            <person name="Yang D."/>
            <person name="Bader C.D."/>
            <person name="Teijaro C.N."/>
            <person name="Fluegel L."/>
            <person name="Davis C.M."/>
            <person name="Simpson J.R."/>
            <person name="Lauterbach L."/>
            <person name="Steele A.D."/>
            <person name="Gui C."/>
            <person name="Meng S."/>
            <person name="Li G."/>
            <person name="Viehrig K."/>
            <person name="Ye F."/>
            <person name="Su P."/>
            <person name="Kiefer A.F."/>
            <person name="Nichols A."/>
            <person name="Cepeda A.J."/>
            <person name="Yan W."/>
            <person name="Fan B."/>
            <person name="Jiang Y."/>
            <person name="Adhikari A."/>
            <person name="Zheng C.-J."/>
            <person name="Schuster L."/>
            <person name="Cowan T.M."/>
            <person name="Smanski M.J."/>
            <person name="Chevrette M.G."/>
            <person name="De Carvalho L.P.S."/>
            <person name="Shen B."/>
        </authorList>
    </citation>
    <scope>NUCLEOTIDE SEQUENCE [LARGE SCALE GENOMIC DNA]</scope>
    <source>
        <strain evidence="2 3">NPDC052347</strain>
    </source>
</reference>
<gene>
    <name evidence="2" type="ORF">AB0L16_28025</name>
</gene>
<name>A0ABV3K5K3_STRON</name>
<evidence type="ECO:0000259" key="1">
    <source>
        <dbReference type="Pfam" id="PF04149"/>
    </source>
</evidence>
<evidence type="ECO:0000313" key="2">
    <source>
        <dbReference type="EMBL" id="MEV5510228.1"/>
    </source>
</evidence>
<accession>A0ABV3K5K3</accession>
<proteinExistence type="predicted"/>
<dbReference type="Proteomes" id="UP001552594">
    <property type="component" value="Unassembled WGS sequence"/>
</dbReference>
<feature type="domain" description="DUF397" evidence="1">
    <location>
        <begin position="11"/>
        <end position="64"/>
    </location>
</feature>
<protein>
    <submittedName>
        <fullName evidence="2">DUF397 domain-containing protein</fullName>
    </submittedName>
</protein>
<keyword evidence="3" id="KW-1185">Reference proteome</keyword>
<organism evidence="2 3">
    <name type="scientific">Streptomyces orinoci</name>
    <name type="common">Streptoverticillium orinoci</name>
    <dbReference type="NCBI Taxonomy" id="67339"/>
    <lineage>
        <taxon>Bacteria</taxon>
        <taxon>Bacillati</taxon>
        <taxon>Actinomycetota</taxon>
        <taxon>Actinomycetes</taxon>
        <taxon>Kitasatosporales</taxon>
        <taxon>Streptomycetaceae</taxon>
        <taxon>Streptomyces</taxon>
    </lineage>
</organism>
<evidence type="ECO:0000313" key="3">
    <source>
        <dbReference type="Proteomes" id="UP001552594"/>
    </source>
</evidence>
<sequence length="72" mass="7588">MGSTADLAAMEWRTSSYTNGDGGNCVEVAEDHPGSIPVRDSKAPTGPALVFPTTSWASFIRTLKREALCTTG</sequence>
<dbReference type="Pfam" id="PF04149">
    <property type="entry name" value="DUF397"/>
    <property type="match status" value="1"/>
</dbReference>
<dbReference type="EMBL" id="JBFAUK010000029">
    <property type="protein sequence ID" value="MEV5510228.1"/>
    <property type="molecule type" value="Genomic_DNA"/>
</dbReference>